<dbReference type="Proteomes" id="UP001185069">
    <property type="component" value="Unassembled WGS sequence"/>
</dbReference>
<dbReference type="GO" id="GO:0008800">
    <property type="term" value="F:beta-lactamase activity"/>
    <property type="evidence" value="ECO:0007669"/>
    <property type="project" value="UniProtKB-EC"/>
</dbReference>
<reference evidence="2 3" key="1">
    <citation type="submission" date="2023-07" db="EMBL/GenBank/DDBJ databases">
        <title>Sequencing the genomes of 1000 actinobacteria strains.</title>
        <authorList>
            <person name="Klenk H.-P."/>
        </authorList>
    </citation>
    <scope>NUCLEOTIDE SEQUENCE [LARGE SCALE GENOMIC DNA]</scope>
    <source>
        <strain evidence="2 3">DSM 14555</strain>
    </source>
</reference>
<evidence type="ECO:0000313" key="2">
    <source>
        <dbReference type="EMBL" id="MDR6269202.1"/>
    </source>
</evidence>
<evidence type="ECO:0000259" key="1">
    <source>
        <dbReference type="Pfam" id="PF13354"/>
    </source>
</evidence>
<dbReference type="NCBIfam" id="NF033103">
    <property type="entry name" value="bla_class_A"/>
    <property type="match status" value="1"/>
</dbReference>
<feature type="domain" description="Beta-lactamase class A catalytic" evidence="1">
    <location>
        <begin position="80"/>
        <end position="288"/>
    </location>
</feature>
<dbReference type="EC" id="3.5.2.6" evidence="2"/>
<comment type="caution">
    <text evidence="2">The sequence shown here is derived from an EMBL/GenBank/DDBJ whole genome shotgun (WGS) entry which is preliminary data.</text>
</comment>
<evidence type="ECO:0000313" key="3">
    <source>
        <dbReference type="Proteomes" id="UP001185069"/>
    </source>
</evidence>
<accession>A0ABU1J9V4</accession>
<protein>
    <submittedName>
        <fullName evidence="2">Beta-lactamase class A</fullName>
        <ecNumber evidence="2">3.5.2.6</ecNumber>
    </submittedName>
</protein>
<dbReference type="InterPro" id="IPR000871">
    <property type="entry name" value="Beta-lactam_class-A"/>
</dbReference>
<name>A0ABU1J9V4_9MICC</name>
<dbReference type="Gene3D" id="3.40.710.10">
    <property type="entry name" value="DD-peptidase/beta-lactamase superfamily"/>
    <property type="match status" value="1"/>
</dbReference>
<dbReference type="InterPro" id="IPR012338">
    <property type="entry name" value="Beta-lactam/transpept-like"/>
</dbReference>
<dbReference type="InterPro" id="IPR045155">
    <property type="entry name" value="Beta-lactam_cat"/>
</dbReference>
<organism evidence="2 3">
    <name type="scientific">Arthrobacter russicus</name>
    <dbReference type="NCBI Taxonomy" id="172040"/>
    <lineage>
        <taxon>Bacteria</taxon>
        <taxon>Bacillati</taxon>
        <taxon>Actinomycetota</taxon>
        <taxon>Actinomycetes</taxon>
        <taxon>Micrococcales</taxon>
        <taxon>Micrococcaceae</taxon>
        <taxon>Arthrobacter</taxon>
    </lineage>
</organism>
<dbReference type="RefSeq" id="WP_309797336.1">
    <property type="nucleotide sequence ID" value="NZ_BAAAHY010000001.1"/>
</dbReference>
<dbReference type="SUPFAM" id="SSF56601">
    <property type="entry name" value="beta-lactamase/transpeptidase-like"/>
    <property type="match status" value="1"/>
</dbReference>
<keyword evidence="2" id="KW-0378">Hydrolase</keyword>
<dbReference type="PRINTS" id="PR00118">
    <property type="entry name" value="BLACTAMASEA"/>
</dbReference>
<dbReference type="PANTHER" id="PTHR35333:SF3">
    <property type="entry name" value="BETA-LACTAMASE-TYPE TRANSPEPTIDASE FOLD CONTAINING PROTEIN"/>
    <property type="match status" value="1"/>
</dbReference>
<dbReference type="Pfam" id="PF13354">
    <property type="entry name" value="Beta-lactamase2"/>
    <property type="match status" value="1"/>
</dbReference>
<dbReference type="PANTHER" id="PTHR35333">
    <property type="entry name" value="BETA-LACTAMASE"/>
    <property type="match status" value="1"/>
</dbReference>
<dbReference type="EMBL" id="JAVDQF010000001">
    <property type="protein sequence ID" value="MDR6269202.1"/>
    <property type="molecule type" value="Genomic_DNA"/>
</dbReference>
<sequence length="317" mass="33037">MDTPNRIVTDSTMPARLFSRRSGLLAGLGLLGTAALSGCSPQPLATGASASISPGIWSGKLAELEQDLGVALSVCAFAKGGSTLGYRAEEPFAMCSTFKTILVAALIDKYAHSEGYWETEVPVDPAKLLDYAPIAKKFAGRSMTITQLCDATARYSDNTTANLLIEQLGGTSAVTAFAAAKGAPNTRLDRIEPEMSEAKPGDDRDTSTAKDLAGIYNSLLLGNGLDLTGQAMLRSWMLRNTTSAQKMRAAIPKDAELADKTGSGGYGAMNDVGVIFRKGKPPVTLAILSRGVNAAPDTDGNAEAIVKATEVTLTALG</sequence>
<proteinExistence type="predicted"/>
<keyword evidence="3" id="KW-1185">Reference proteome</keyword>
<gene>
    <name evidence="2" type="ORF">JOE69_001440</name>
</gene>